<evidence type="ECO:0000313" key="9">
    <source>
        <dbReference type="EMBL" id="TPG08444.1"/>
    </source>
</evidence>
<feature type="domain" description="Flavoprotein" evidence="8">
    <location>
        <begin position="9"/>
        <end position="177"/>
    </location>
</feature>
<dbReference type="Proteomes" id="UP000318413">
    <property type="component" value="Unassembled WGS sequence"/>
</dbReference>
<accession>A0A502C726</accession>
<organism evidence="9 10">
    <name type="scientific">Sphingomonas oligophenolica</name>
    <dbReference type="NCBI Taxonomy" id="301154"/>
    <lineage>
        <taxon>Bacteria</taxon>
        <taxon>Pseudomonadati</taxon>
        <taxon>Pseudomonadota</taxon>
        <taxon>Alphaproteobacteria</taxon>
        <taxon>Sphingomonadales</taxon>
        <taxon>Sphingomonadaceae</taxon>
        <taxon>Sphingomonas</taxon>
    </lineage>
</organism>
<dbReference type="HAMAP" id="MF_01984">
    <property type="entry name" value="ubiX_pad"/>
    <property type="match status" value="1"/>
</dbReference>
<keyword evidence="4 7" id="KW-0808">Transferase</keyword>
<dbReference type="EMBL" id="RCZK01000016">
    <property type="protein sequence ID" value="TPG08444.1"/>
    <property type="molecule type" value="Genomic_DNA"/>
</dbReference>
<feature type="binding site" evidence="7">
    <location>
        <position position="128"/>
    </location>
    <ligand>
        <name>FMN</name>
        <dbReference type="ChEBI" id="CHEBI:58210"/>
    </ligand>
</feature>
<dbReference type="RefSeq" id="WP_140872645.1">
    <property type="nucleotide sequence ID" value="NZ_RCZK01000016.1"/>
</dbReference>
<dbReference type="PANTHER" id="PTHR43374:SF1">
    <property type="entry name" value="FLAVIN PRENYLTRANSFERASE PAD1, MITOCHONDRIAL"/>
    <property type="match status" value="1"/>
</dbReference>
<dbReference type="AlphaFoldDB" id="A0A502C726"/>
<comment type="catalytic activity">
    <reaction evidence="5 7">
        <text>dimethylallyl phosphate + FMNH2 = prenylated FMNH2 + phosphate</text>
        <dbReference type="Rhea" id="RHEA:37743"/>
        <dbReference type="ChEBI" id="CHEBI:43474"/>
        <dbReference type="ChEBI" id="CHEBI:57618"/>
        <dbReference type="ChEBI" id="CHEBI:87467"/>
        <dbReference type="ChEBI" id="CHEBI:88052"/>
        <dbReference type="EC" id="2.5.1.129"/>
    </reaction>
</comment>
<evidence type="ECO:0000256" key="4">
    <source>
        <dbReference type="ARBA" id="ARBA00022679"/>
    </source>
</evidence>
<dbReference type="NCBIfam" id="NF004685">
    <property type="entry name" value="PRK06029.1"/>
    <property type="match status" value="1"/>
</dbReference>
<dbReference type="InterPro" id="IPR004507">
    <property type="entry name" value="UbiX-like"/>
</dbReference>
<name>A0A502C726_9SPHN</name>
<feature type="binding site" evidence="7">
    <location>
        <position position="42"/>
    </location>
    <ligand>
        <name>FMN</name>
        <dbReference type="ChEBI" id="CHEBI:58210"/>
    </ligand>
</feature>
<dbReference type="GO" id="GO:0016831">
    <property type="term" value="F:carboxy-lyase activity"/>
    <property type="evidence" value="ECO:0007669"/>
    <property type="project" value="TreeGrafter"/>
</dbReference>
<evidence type="ECO:0000256" key="5">
    <source>
        <dbReference type="ARBA" id="ARBA00050612"/>
    </source>
</evidence>
<comment type="function">
    <text evidence="7">Flavin prenyltransferase that catalyzes the synthesis of the prenylated FMN cofactor (prenyl-FMN) for 4-hydroxy-3-polyprenylbenzoic acid decarboxylase UbiD. The prenyltransferase is metal-independent and links a dimethylallyl moiety from dimethylallyl monophosphate (DMAP) to the flavin N5 and C6 atoms of FMN.</text>
</comment>
<dbReference type="NCBIfam" id="TIGR00421">
    <property type="entry name" value="ubiX_pad"/>
    <property type="match status" value="1"/>
</dbReference>
<keyword evidence="2 7" id="KW-0285">Flavoprotein</keyword>
<feature type="binding site" evidence="7">
    <location>
        <begin position="93"/>
        <end position="96"/>
    </location>
    <ligand>
        <name>FMN</name>
        <dbReference type="ChEBI" id="CHEBI:58210"/>
    </ligand>
</feature>
<gene>
    <name evidence="7" type="primary">ubiX</name>
    <name evidence="9" type="ORF">EAH84_14115</name>
</gene>
<evidence type="ECO:0000256" key="6">
    <source>
        <dbReference type="ARBA" id="ARBA00060793"/>
    </source>
</evidence>
<keyword evidence="3 7" id="KW-0288">FMN</keyword>
<proteinExistence type="inferred from homology"/>
<comment type="caution">
    <text evidence="7">Lacks conserved residue(s) required for the propagation of feature annotation.</text>
</comment>
<evidence type="ECO:0000256" key="2">
    <source>
        <dbReference type="ARBA" id="ARBA00022630"/>
    </source>
</evidence>
<keyword evidence="1 7" id="KW-0637">Prenyltransferase</keyword>
<feature type="binding site" evidence="7">
    <location>
        <position position="174"/>
    </location>
    <ligand>
        <name>dimethylallyl phosphate</name>
        <dbReference type="ChEBI" id="CHEBI:88052"/>
    </ligand>
</feature>
<dbReference type="InterPro" id="IPR003382">
    <property type="entry name" value="Flavoprotein"/>
</dbReference>
<evidence type="ECO:0000256" key="1">
    <source>
        <dbReference type="ARBA" id="ARBA00022602"/>
    </source>
</evidence>
<dbReference type="InterPro" id="IPR036551">
    <property type="entry name" value="Flavin_trans-like"/>
</dbReference>
<evidence type="ECO:0000313" key="10">
    <source>
        <dbReference type="Proteomes" id="UP000318413"/>
    </source>
</evidence>
<dbReference type="OrthoDB" id="9781577at2"/>
<dbReference type="PANTHER" id="PTHR43374">
    <property type="entry name" value="FLAVIN PRENYLTRANSFERASE"/>
    <property type="match status" value="1"/>
</dbReference>
<dbReference type="GO" id="GO:0106141">
    <property type="term" value="F:flavin prenyltransferase activity"/>
    <property type="evidence" value="ECO:0007669"/>
    <property type="project" value="UniProtKB-EC"/>
</dbReference>
<comment type="similarity">
    <text evidence="6 7">Belongs to the UbiX/PAD1 family.</text>
</comment>
<evidence type="ECO:0000256" key="3">
    <source>
        <dbReference type="ARBA" id="ARBA00022643"/>
    </source>
</evidence>
<reference evidence="9 10" key="1">
    <citation type="journal article" date="2019" name="Environ. Microbiol.">
        <title>Species interactions and distinct microbial communities in high Arctic permafrost affected cryosols are associated with the CH4 and CO2 gas fluxes.</title>
        <authorList>
            <person name="Altshuler I."/>
            <person name="Hamel J."/>
            <person name="Turney S."/>
            <person name="Magnuson E."/>
            <person name="Levesque R."/>
            <person name="Greer C."/>
            <person name="Whyte L.G."/>
        </authorList>
    </citation>
    <scope>NUCLEOTIDE SEQUENCE [LARGE SCALE GENOMIC DNA]</scope>
    <source>
        <strain evidence="9 10">S5.1</strain>
    </source>
</reference>
<keyword evidence="10" id="KW-1185">Reference proteome</keyword>
<sequence>MVMVEVRQRLVVGISGASGVIYGIRALQRLSELGIETHLIMSRAAKITLAHETDLKVAAVEAMADVVYSPDDIGAAVSSGSFATMGLLVAPCSIRTLSEIATGVTSSLLPRAADVALKERRTVVLMVREAPLHAGHLKSMLAANDMGAIIAPPVPAFYTRPASVDDIVDHSVGRALDLFGLRIDIPRWRE</sequence>
<feature type="binding site" evidence="7">
    <location>
        <position position="158"/>
    </location>
    <ligand>
        <name>dimethylallyl phosphate</name>
        <dbReference type="ChEBI" id="CHEBI:88052"/>
    </ligand>
</feature>
<dbReference type="Pfam" id="PF02441">
    <property type="entry name" value="Flavoprotein"/>
    <property type="match status" value="1"/>
</dbReference>
<protein>
    <recommendedName>
        <fullName evidence="7">Flavin prenyltransferase UbiX</fullName>
        <ecNumber evidence="7">2.5.1.129</ecNumber>
    </recommendedName>
</protein>
<dbReference type="EC" id="2.5.1.129" evidence="7"/>
<dbReference type="FunFam" id="3.40.50.1950:FF:000001">
    <property type="entry name" value="Flavin prenyltransferase UbiX"/>
    <property type="match status" value="1"/>
</dbReference>
<evidence type="ECO:0000256" key="7">
    <source>
        <dbReference type="HAMAP-Rule" id="MF_01984"/>
    </source>
</evidence>
<dbReference type="SUPFAM" id="SSF52507">
    <property type="entry name" value="Homo-oligomeric flavin-containing Cys decarboxylases, HFCD"/>
    <property type="match status" value="1"/>
</dbReference>
<dbReference type="Gene3D" id="3.40.50.1950">
    <property type="entry name" value="Flavin prenyltransferase-like"/>
    <property type="match status" value="1"/>
</dbReference>
<feature type="binding site" evidence="7">
    <location>
        <begin position="16"/>
        <end position="18"/>
    </location>
    <ligand>
        <name>FMN</name>
        <dbReference type="ChEBI" id="CHEBI:58210"/>
    </ligand>
</feature>
<evidence type="ECO:0000259" key="8">
    <source>
        <dbReference type="Pfam" id="PF02441"/>
    </source>
</evidence>
<comment type="caution">
    <text evidence="9">The sequence shown here is derived from an EMBL/GenBank/DDBJ whole genome shotgun (WGS) entry which is preliminary data.</text>
</comment>